<dbReference type="InterPro" id="IPR016181">
    <property type="entry name" value="Acyl_CoA_acyltransferase"/>
</dbReference>
<protein>
    <submittedName>
        <fullName evidence="5">Alanine acetyltransferase</fullName>
    </submittedName>
    <submittedName>
        <fullName evidence="6">GNAT family N-acetyltransferase</fullName>
    </submittedName>
</protein>
<dbReference type="PROSITE" id="PS51186">
    <property type="entry name" value="GNAT"/>
    <property type="match status" value="1"/>
</dbReference>
<dbReference type="Pfam" id="PF13302">
    <property type="entry name" value="Acetyltransf_3"/>
    <property type="match status" value="1"/>
</dbReference>
<evidence type="ECO:0000256" key="1">
    <source>
        <dbReference type="ARBA" id="ARBA00022679"/>
    </source>
</evidence>
<name>A0A6I3SUA1_9BURK</name>
<dbReference type="Gene3D" id="3.40.630.30">
    <property type="match status" value="1"/>
</dbReference>
<comment type="similarity">
    <text evidence="3">Belongs to the acetyltransferase family. RimJ subfamily.</text>
</comment>
<dbReference type="RefSeq" id="WP_155470069.1">
    <property type="nucleotide sequence ID" value="NZ_BMKG01000025.1"/>
</dbReference>
<dbReference type="SUPFAM" id="SSF55729">
    <property type="entry name" value="Acyl-CoA N-acyltransferases (Nat)"/>
    <property type="match status" value="1"/>
</dbReference>
<keyword evidence="2" id="KW-0012">Acyltransferase</keyword>
<dbReference type="OrthoDB" id="9801656at2"/>
<dbReference type="InterPro" id="IPR000182">
    <property type="entry name" value="GNAT_dom"/>
</dbReference>
<sequence>MDTLRLCPLVADDAADLLAFELANRAWFERWVVPRDPSFYHLAAVQAAASAAQWERAAGTSYQYLLRRGDAIVGRVNLTGVTRPAFNKAALGYRIGEDQAGQGIATRAVALVLQEAFGPLGLWRLEANARPENVASVRVLERNGFRQCGRLTRSMQHDGAWFDQLLFERHADG</sequence>
<feature type="domain" description="N-acetyltransferase" evidence="4">
    <location>
        <begin position="18"/>
        <end position="168"/>
    </location>
</feature>
<dbReference type="InterPro" id="IPR051531">
    <property type="entry name" value="N-acetyltransferase"/>
</dbReference>
<evidence type="ECO:0000313" key="7">
    <source>
        <dbReference type="Proteomes" id="UP000430634"/>
    </source>
</evidence>
<proteinExistence type="inferred from homology"/>
<dbReference type="PANTHER" id="PTHR43792">
    <property type="entry name" value="GNAT FAMILY, PUTATIVE (AFU_ORTHOLOGUE AFUA_3G00765)-RELATED-RELATED"/>
    <property type="match status" value="1"/>
</dbReference>
<reference evidence="5" key="4">
    <citation type="submission" date="2024-05" db="EMBL/GenBank/DDBJ databases">
        <authorList>
            <person name="Sun Q."/>
            <person name="Zhou Y."/>
        </authorList>
    </citation>
    <scope>NUCLEOTIDE SEQUENCE</scope>
    <source>
        <strain evidence="5">CGMCC 1.15931</strain>
    </source>
</reference>
<gene>
    <name evidence="5" type="ORF">GCM10011572_44920</name>
    <name evidence="6" type="ORF">GM672_08380</name>
</gene>
<evidence type="ECO:0000256" key="2">
    <source>
        <dbReference type="ARBA" id="ARBA00023315"/>
    </source>
</evidence>
<comment type="caution">
    <text evidence="6">The sequence shown here is derived from an EMBL/GenBank/DDBJ whole genome shotgun (WGS) entry which is preliminary data.</text>
</comment>
<evidence type="ECO:0000313" key="6">
    <source>
        <dbReference type="EMBL" id="MTV52743.1"/>
    </source>
</evidence>
<reference evidence="6 7" key="3">
    <citation type="submission" date="2019-11" db="EMBL/GenBank/DDBJ databases">
        <title>Type strains purchased from KCTC, JCM and DSMZ.</title>
        <authorList>
            <person name="Lu H."/>
        </authorList>
    </citation>
    <scope>NUCLEOTIDE SEQUENCE [LARGE SCALE GENOMIC DNA]</scope>
    <source>
        <strain evidence="6 7">KCTC 52429</strain>
    </source>
</reference>
<dbReference type="AlphaFoldDB" id="A0A6I3SUA1"/>
<accession>A0A6I3SUA1</accession>
<dbReference type="Proteomes" id="UP000622638">
    <property type="component" value="Unassembled WGS sequence"/>
</dbReference>
<dbReference type="GO" id="GO:0008999">
    <property type="term" value="F:protein-N-terminal-alanine acetyltransferase activity"/>
    <property type="evidence" value="ECO:0007669"/>
    <property type="project" value="TreeGrafter"/>
</dbReference>
<dbReference type="PANTHER" id="PTHR43792:SF8">
    <property type="entry name" value="[RIBOSOMAL PROTEIN US5]-ALANINE N-ACETYLTRANSFERASE"/>
    <property type="match status" value="1"/>
</dbReference>
<evidence type="ECO:0000259" key="4">
    <source>
        <dbReference type="PROSITE" id="PS51186"/>
    </source>
</evidence>
<dbReference type="GO" id="GO:0005737">
    <property type="term" value="C:cytoplasm"/>
    <property type="evidence" value="ECO:0007669"/>
    <property type="project" value="TreeGrafter"/>
</dbReference>
<organism evidence="6 7">
    <name type="scientific">Pseudoduganella buxea</name>
    <dbReference type="NCBI Taxonomy" id="1949069"/>
    <lineage>
        <taxon>Bacteria</taxon>
        <taxon>Pseudomonadati</taxon>
        <taxon>Pseudomonadota</taxon>
        <taxon>Betaproteobacteria</taxon>
        <taxon>Burkholderiales</taxon>
        <taxon>Oxalobacteraceae</taxon>
        <taxon>Telluria group</taxon>
        <taxon>Pseudoduganella</taxon>
    </lineage>
</organism>
<evidence type="ECO:0000313" key="5">
    <source>
        <dbReference type="EMBL" id="GGC18509.1"/>
    </source>
</evidence>
<evidence type="ECO:0000313" key="8">
    <source>
        <dbReference type="Proteomes" id="UP000622638"/>
    </source>
</evidence>
<keyword evidence="1 6" id="KW-0808">Transferase</keyword>
<dbReference type="Proteomes" id="UP000430634">
    <property type="component" value="Unassembled WGS sequence"/>
</dbReference>
<reference evidence="5" key="1">
    <citation type="journal article" date="2014" name="Int. J. Syst. Evol. Microbiol.">
        <title>Complete genome of a new Firmicutes species belonging to the dominant human colonic microbiota ('Ruminococcus bicirculans') reveals two chromosomes and a selective capacity to utilize plant glucans.</title>
        <authorList>
            <consortium name="NISC Comparative Sequencing Program"/>
            <person name="Wegmann U."/>
            <person name="Louis P."/>
            <person name="Goesmann A."/>
            <person name="Henrissat B."/>
            <person name="Duncan S.H."/>
            <person name="Flint H.J."/>
        </authorList>
    </citation>
    <scope>NUCLEOTIDE SEQUENCE</scope>
    <source>
        <strain evidence="5">CGMCC 1.15931</strain>
    </source>
</reference>
<dbReference type="EMBL" id="BMKG01000025">
    <property type="protein sequence ID" value="GGC18509.1"/>
    <property type="molecule type" value="Genomic_DNA"/>
</dbReference>
<keyword evidence="8" id="KW-1185">Reference proteome</keyword>
<evidence type="ECO:0000256" key="3">
    <source>
        <dbReference type="ARBA" id="ARBA00038502"/>
    </source>
</evidence>
<reference evidence="8" key="2">
    <citation type="journal article" date="2019" name="Int. J. Syst. Evol. Microbiol.">
        <title>The Global Catalogue of Microorganisms (GCM) 10K type strain sequencing project: providing services to taxonomists for standard genome sequencing and annotation.</title>
        <authorList>
            <consortium name="The Broad Institute Genomics Platform"/>
            <consortium name="The Broad Institute Genome Sequencing Center for Infectious Disease"/>
            <person name="Wu L."/>
            <person name="Ma J."/>
        </authorList>
    </citation>
    <scope>NUCLEOTIDE SEQUENCE [LARGE SCALE GENOMIC DNA]</scope>
    <source>
        <strain evidence="8">CGMCC 1.15931</strain>
    </source>
</reference>
<dbReference type="EMBL" id="WNKZ01000016">
    <property type="protein sequence ID" value="MTV52743.1"/>
    <property type="molecule type" value="Genomic_DNA"/>
</dbReference>